<dbReference type="InterPro" id="IPR000192">
    <property type="entry name" value="Aminotrans_V_dom"/>
</dbReference>
<dbReference type="AlphaFoldDB" id="A0A517YUR3"/>
<evidence type="ECO:0000256" key="5">
    <source>
        <dbReference type="ARBA" id="ARBA00050776"/>
    </source>
</evidence>
<evidence type="ECO:0000256" key="2">
    <source>
        <dbReference type="ARBA" id="ARBA00010447"/>
    </source>
</evidence>
<dbReference type="RefSeq" id="WP_145077443.1">
    <property type="nucleotide sequence ID" value="NZ_CP036425.1"/>
</dbReference>
<dbReference type="InterPro" id="IPR015422">
    <property type="entry name" value="PyrdxlP-dep_Trfase_small"/>
</dbReference>
<dbReference type="PIRSF" id="PIRSF005572">
    <property type="entry name" value="NifS"/>
    <property type="match status" value="1"/>
</dbReference>
<organism evidence="7 8">
    <name type="scientific">Poriferisphaera corsica</name>
    <dbReference type="NCBI Taxonomy" id="2528020"/>
    <lineage>
        <taxon>Bacteria</taxon>
        <taxon>Pseudomonadati</taxon>
        <taxon>Planctomycetota</taxon>
        <taxon>Phycisphaerae</taxon>
        <taxon>Phycisphaerales</taxon>
        <taxon>Phycisphaeraceae</taxon>
        <taxon>Poriferisphaera</taxon>
    </lineage>
</organism>
<keyword evidence="7" id="KW-0808">Transferase</keyword>
<evidence type="ECO:0000313" key="7">
    <source>
        <dbReference type="EMBL" id="QDU33968.1"/>
    </source>
</evidence>
<evidence type="ECO:0000259" key="6">
    <source>
        <dbReference type="Pfam" id="PF00266"/>
    </source>
</evidence>
<evidence type="ECO:0000256" key="3">
    <source>
        <dbReference type="ARBA" id="ARBA00012239"/>
    </source>
</evidence>
<dbReference type="NCBIfam" id="TIGR01977">
    <property type="entry name" value="am_tr_V_EF2568"/>
    <property type="match status" value="1"/>
</dbReference>
<accession>A0A517YUR3</accession>
<dbReference type="PANTHER" id="PTHR43586">
    <property type="entry name" value="CYSTEINE DESULFURASE"/>
    <property type="match status" value="1"/>
</dbReference>
<dbReference type="EMBL" id="CP036425">
    <property type="protein sequence ID" value="QDU33968.1"/>
    <property type="molecule type" value="Genomic_DNA"/>
</dbReference>
<dbReference type="GO" id="GO:0031071">
    <property type="term" value="F:cysteine desulfurase activity"/>
    <property type="evidence" value="ECO:0007669"/>
    <property type="project" value="UniProtKB-EC"/>
</dbReference>
<dbReference type="Gene3D" id="3.90.1150.10">
    <property type="entry name" value="Aspartate Aminotransferase, domain 1"/>
    <property type="match status" value="1"/>
</dbReference>
<reference evidence="7 8" key="1">
    <citation type="submission" date="2019-02" db="EMBL/GenBank/DDBJ databases">
        <title>Deep-cultivation of Planctomycetes and their phenomic and genomic characterization uncovers novel biology.</title>
        <authorList>
            <person name="Wiegand S."/>
            <person name="Jogler M."/>
            <person name="Boedeker C."/>
            <person name="Pinto D."/>
            <person name="Vollmers J."/>
            <person name="Rivas-Marin E."/>
            <person name="Kohn T."/>
            <person name="Peeters S.H."/>
            <person name="Heuer A."/>
            <person name="Rast P."/>
            <person name="Oberbeckmann S."/>
            <person name="Bunk B."/>
            <person name="Jeske O."/>
            <person name="Meyerdierks A."/>
            <person name="Storesund J.E."/>
            <person name="Kallscheuer N."/>
            <person name="Luecker S."/>
            <person name="Lage O.M."/>
            <person name="Pohl T."/>
            <person name="Merkel B.J."/>
            <person name="Hornburger P."/>
            <person name="Mueller R.-W."/>
            <person name="Bruemmer F."/>
            <person name="Labrenz M."/>
            <person name="Spormann A.M."/>
            <person name="Op den Camp H."/>
            <person name="Overmann J."/>
            <person name="Amann R."/>
            <person name="Jetten M.S.M."/>
            <person name="Mascher T."/>
            <person name="Medema M.H."/>
            <person name="Devos D.P."/>
            <person name="Kaster A.-K."/>
            <person name="Ovreas L."/>
            <person name="Rohde M."/>
            <person name="Galperin M.Y."/>
            <person name="Jogler C."/>
        </authorList>
    </citation>
    <scope>NUCLEOTIDE SEQUENCE [LARGE SCALE GENOMIC DNA]</scope>
    <source>
        <strain evidence="7 8">KS4</strain>
    </source>
</reference>
<comment type="cofactor">
    <cofactor evidence="1">
        <name>pyridoxal 5'-phosphate</name>
        <dbReference type="ChEBI" id="CHEBI:597326"/>
    </cofactor>
</comment>
<dbReference type="Gene3D" id="3.40.640.10">
    <property type="entry name" value="Type I PLP-dependent aspartate aminotransferase-like (Major domain)"/>
    <property type="match status" value="1"/>
</dbReference>
<keyword evidence="4" id="KW-0663">Pyridoxal phosphate</keyword>
<evidence type="ECO:0000256" key="4">
    <source>
        <dbReference type="ARBA" id="ARBA00022898"/>
    </source>
</evidence>
<dbReference type="InterPro" id="IPR010969">
    <property type="entry name" value="Cys_dSase-rel_unknwn_funct"/>
</dbReference>
<comment type="similarity">
    <text evidence="2">Belongs to the class-V pyridoxal-phosphate-dependent aminotransferase family. Csd subfamily.</text>
</comment>
<dbReference type="Pfam" id="PF00266">
    <property type="entry name" value="Aminotran_5"/>
    <property type="match status" value="1"/>
</dbReference>
<dbReference type="SUPFAM" id="SSF53383">
    <property type="entry name" value="PLP-dependent transferases"/>
    <property type="match status" value="1"/>
</dbReference>
<dbReference type="PANTHER" id="PTHR43586:SF4">
    <property type="entry name" value="ISOPENICILLIN N EPIMERASE"/>
    <property type="match status" value="1"/>
</dbReference>
<dbReference type="OrthoDB" id="9804366at2"/>
<comment type="catalytic activity">
    <reaction evidence="5">
        <text>(sulfur carrier)-H + L-cysteine = (sulfur carrier)-SH + L-alanine</text>
        <dbReference type="Rhea" id="RHEA:43892"/>
        <dbReference type="Rhea" id="RHEA-COMP:14737"/>
        <dbReference type="Rhea" id="RHEA-COMP:14739"/>
        <dbReference type="ChEBI" id="CHEBI:29917"/>
        <dbReference type="ChEBI" id="CHEBI:35235"/>
        <dbReference type="ChEBI" id="CHEBI:57972"/>
        <dbReference type="ChEBI" id="CHEBI:64428"/>
        <dbReference type="EC" id="2.8.1.7"/>
    </reaction>
</comment>
<dbReference type="InterPro" id="IPR015421">
    <property type="entry name" value="PyrdxlP-dep_Trfase_major"/>
</dbReference>
<dbReference type="EC" id="2.8.1.7" evidence="3"/>
<dbReference type="InterPro" id="IPR016454">
    <property type="entry name" value="Cysteine_dSase"/>
</dbReference>
<protein>
    <recommendedName>
        <fullName evidence="3">cysteine desulfurase</fullName>
        <ecNumber evidence="3">2.8.1.7</ecNumber>
    </recommendedName>
</protein>
<evidence type="ECO:0000256" key="1">
    <source>
        <dbReference type="ARBA" id="ARBA00001933"/>
    </source>
</evidence>
<feature type="domain" description="Aminotransferase class V" evidence="6">
    <location>
        <begin position="5"/>
        <end position="382"/>
    </location>
</feature>
<proteinExistence type="inferred from homology"/>
<gene>
    <name evidence="7" type="primary">sufS</name>
    <name evidence="7" type="ORF">KS4_20280</name>
</gene>
<keyword evidence="8" id="KW-1185">Reference proteome</keyword>
<dbReference type="Proteomes" id="UP000317369">
    <property type="component" value="Chromosome"/>
</dbReference>
<sequence>MSKRIYMDNAATSFPKPSAVMEAMTDYATRLGASPGRGAYAEARESGELMYQCRERICELIGGDNPDHVVFTLNTSDAINLGIRGLIHPGAKKRHVITTWLDHNSILRPFNMMSEMGDLEQTRVECDPMTGLVDPDDIKKAIRPDTGLIALLHGSNVSGTVQPIREIGAIAKEHGVPFLVDAAQSLGHMPLDIEADHVDLLAFPGHKGLLGPLGTGGLYIKPGLERLMRTVKEGGTGSVSELDVQPEFMPDRFEPGSHNAIGIIGLSEGVKWILDQGVETIWAHEQKLMKVMVEGLQDEERMPNLTWYGPQGVADRCGVFSIRIQGYDQPVTLSDVLEKRYGILTRSGIHCAPLAHKTIGTHELGGTTRFSFGPFVTVEDVRASLDAIHEICLETKKRGTISAGT</sequence>
<evidence type="ECO:0000313" key="8">
    <source>
        <dbReference type="Proteomes" id="UP000317369"/>
    </source>
</evidence>
<dbReference type="InterPro" id="IPR015424">
    <property type="entry name" value="PyrdxlP-dep_Trfase"/>
</dbReference>
<dbReference type="KEGG" id="pcor:KS4_20280"/>
<name>A0A517YUR3_9BACT</name>